<proteinExistence type="predicted"/>
<reference evidence="2 3" key="1">
    <citation type="submission" date="2019-09" db="EMBL/GenBank/DDBJ databases">
        <title>Phylogeny of genus Pseudoclavibacter and closely related genus.</title>
        <authorList>
            <person name="Li Y."/>
        </authorList>
    </citation>
    <scope>NUCLEOTIDE SEQUENCE [LARGE SCALE GENOMIC DNA]</scope>
    <source>
        <strain evidence="2 3">KCTC 13959</strain>
    </source>
</reference>
<feature type="region of interest" description="Disordered" evidence="1">
    <location>
        <begin position="1"/>
        <end position="26"/>
    </location>
</feature>
<gene>
    <name evidence="2" type="ORF">F8O05_09390</name>
</gene>
<dbReference type="Proteomes" id="UP000433493">
    <property type="component" value="Unassembled WGS sequence"/>
</dbReference>
<dbReference type="EMBL" id="WBKB01000005">
    <property type="protein sequence ID" value="KAB1642666.1"/>
    <property type="molecule type" value="Genomic_DNA"/>
</dbReference>
<dbReference type="AlphaFoldDB" id="A0A7J5B9Z3"/>
<keyword evidence="3" id="KW-1185">Reference proteome</keyword>
<name>A0A7J5B9Z3_9MICO</name>
<sequence length="105" mass="12241">MPRSNRPRRQHPRGRSNRRNAEWEPLDLDRIQGGMRRTEIKRSREYTVQPIRAERAVKSYICPGCSGEILPGTAHVAVWQADSIMSDDSALADRRHWHNHCWKVA</sequence>
<comment type="caution">
    <text evidence="2">The sequence shown here is derived from an EMBL/GenBank/DDBJ whole genome shotgun (WGS) entry which is preliminary data.</text>
</comment>
<evidence type="ECO:0008006" key="4">
    <source>
        <dbReference type="Google" id="ProtNLM"/>
    </source>
</evidence>
<evidence type="ECO:0000313" key="2">
    <source>
        <dbReference type="EMBL" id="KAB1642666.1"/>
    </source>
</evidence>
<feature type="compositionally biased region" description="Basic residues" evidence="1">
    <location>
        <begin position="1"/>
        <end position="18"/>
    </location>
</feature>
<protein>
    <recommendedName>
        <fullName evidence="4">ATP/GTP-binding protein</fullName>
    </recommendedName>
</protein>
<accession>A0A7J5B9Z3</accession>
<evidence type="ECO:0000313" key="3">
    <source>
        <dbReference type="Proteomes" id="UP000433493"/>
    </source>
</evidence>
<dbReference type="OrthoDB" id="3381577at2"/>
<dbReference type="RefSeq" id="WP_158052468.1">
    <property type="nucleotide sequence ID" value="NZ_WBKB01000005.1"/>
</dbReference>
<evidence type="ECO:0000256" key="1">
    <source>
        <dbReference type="SAM" id="MobiDB-lite"/>
    </source>
</evidence>
<organism evidence="2 3">
    <name type="scientific">Gulosibacter chungangensis</name>
    <dbReference type="NCBI Taxonomy" id="979746"/>
    <lineage>
        <taxon>Bacteria</taxon>
        <taxon>Bacillati</taxon>
        <taxon>Actinomycetota</taxon>
        <taxon>Actinomycetes</taxon>
        <taxon>Micrococcales</taxon>
        <taxon>Microbacteriaceae</taxon>
        <taxon>Gulosibacter</taxon>
    </lineage>
</organism>